<protein>
    <recommendedName>
        <fullName evidence="3">Mos1 transposase HTH domain-containing protein</fullName>
    </recommendedName>
</protein>
<evidence type="ECO:0000313" key="1">
    <source>
        <dbReference type="EMBL" id="EFN80211.1"/>
    </source>
</evidence>
<reference evidence="1 2" key="1">
    <citation type="journal article" date="2010" name="Science">
        <title>Genomic comparison of the ants Camponotus floridanus and Harpegnathos saltator.</title>
        <authorList>
            <person name="Bonasio R."/>
            <person name="Zhang G."/>
            <person name="Ye C."/>
            <person name="Mutti N.S."/>
            <person name="Fang X."/>
            <person name="Qin N."/>
            <person name="Donahue G."/>
            <person name="Yang P."/>
            <person name="Li Q."/>
            <person name="Li C."/>
            <person name="Zhang P."/>
            <person name="Huang Z."/>
            <person name="Berger S.L."/>
            <person name="Reinberg D."/>
            <person name="Wang J."/>
            <person name="Liebig J."/>
        </authorList>
    </citation>
    <scope>NUCLEOTIDE SEQUENCE [LARGE SCALE GENOMIC DNA]</scope>
    <source>
        <strain evidence="1 2">R22 G/1</strain>
    </source>
</reference>
<keyword evidence="2" id="KW-1185">Reference proteome</keyword>
<gene>
    <name evidence="1" type="ORF">EAI_12615</name>
</gene>
<feature type="non-terminal residue" evidence="1">
    <location>
        <position position="1"/>
    </location>
</feature>
<accession>E2BVR9</accession>
<dbReference type="AlphaFoldDB" id="E2BVR9"/>
<organism evidence="2">
    <name type="scientific">Harpegnathos saltator</name>
    <name type="common">Jerdon's jumping ant</name>
    <dbReference type="NCBI Taxonomy" id="610380"/>
    <lineage>
        <taxon>Eukaryota</taxon>
        <taxon>Metazoa</taxon>
        <taxon>Ecdysozoa</taxon>
        <taxon>Arthropoda</taxon>
        <taxon>Hexapoda</taxon>
        <taxon>Insecta</taxon>
        <taxon>Pterygota</taxon>
        <taxon>Neoptera</taxon>
        <taxon>Endopterygota</taxon>
        <taxon>Hymenoptera</taxon>
        <taxon>Apocrita</taxon>
        <taxon>Aculeata</taxon>
        <taxon>Formicoidea</taxon>
        <taxon>Formicidae</taxon>
        <taxon>Ponerinae</taxon>
        <taxon>Ponerini</taxon>
        <taxon>Harpegnathos</taxon>
    </lineage>
</organism>
<proteinExistence type="predicted"/>
<evidence type="ECO:0000313" key="2">
    <source>
        <dbReference type="Proteomes" id="UP000008237"/>
    </source>
</evidence>
<feature type="non-terminal residue" evidence="1">
    <location>
        <position position="32"/>
    </location>
</feature>
<dbReference type="InParanoid" id="E2BVR9"/>
<name>E2BVR9_HARSA</name>
<dbReference type="Proteomes" id="UP000008237">
    <property type="component" value="Unassembled WGS sequence"/>
</dbReference>
<sequence>GKVLFIGIKNKYCTVCNVAKLKNMTPKSHKCY</sequence>
<dbReference type="EMBL" id="GL450955">
    <property type="protein sequence ID" value="EFN80211.1"/>
    <property type="molecule type" value="Genomic_DNA"/>
</dbReference>
<evidence type="ECO:0008006" key="3">
    <source>
        <dbReference type="Google" id="ProtNLM"/>
    </source>
</evidence>